<dbReference type="EMBL" id="JADFFL010000002">
    <property type="protein sequence ID" value="MBE9661530.1"/>
    <property type="molecule type" value="Genomic_DNA"/>
</dbReference>
<evidence type="ECO:0000313" key="3">
    <source>
        <dbReference type="Proteomes" id="UP000622475"/>
    </source>
</evidence>
<name>A0A929KZR2_9SPHI</name>
<keyword evidence="1" id="KW-0732">Signal</keyword>
<proteinExistence type="predicted"/>
<organism evidence="2 3">
    <name type="scientific">Mucilaginibacter myungsuensis</name>
    <dbReference type="NCBI Taxonomy" id="649104"/>
    <lineage>
        <taxon>Bacteria</taxon>
        <taxon>Pseudomonadati</taxon>
        <taxon>Bacteroidota</taxon>
        <taxon>Sphingobacteriia</taxon>
        <taxon>Sphingobacteriales</taxon>
        <taxon>Sphingobacteriaceae</taxon>
        <taxon>Mucilaginibacter</taxon>
    </lineage>
</organism>
<accession>A0A929KZR2</accession>
<reference evidence="2" key="1">
    <citation type="submission" date="2020-10" db="EMBL/GenBank/DDBJ databases">
        <title>Mucilaginibacter mali sp. nov., isolated from rhizosphere soil of apple orchard.</title>
        <authorList>
            <person name="Lee J.-S."/>
            <person name="Kim H.S."/>
            <person name="Kim J.-S."/>
        </authorList>
    </citation>
    <scope>NUCLEOTIDE SEQUENCE</scope>
    <source>
        <strain evidence="2">KCTC 22746</strain>
    </source>
</reference>
<comment type="caution">
    <text evidence="2">The sequence shown here is derived from an EMBL/GenBank/DDBJ whole genome shotgun (WGS) entry which is preliminary data.</text>
</comment>
<evidence type="ECO:0000256" key="1">
    <source>
        <dbReference type="SAM" id="SignalP"/>
    </source>
</evidence>
<gene>
    <name evidence="2" type="ORF">IRJ16_06505</name>
</gene>
<feature type="signal peptide" evidence="1">
    <location>
        <begin position="1"/>
        <end position="19"/>
    </location>
</feature>
<evidence type="ECO:0000313" key="2">
    <source>
        <dbReference type="EMBL" id="MBE9661530.1"/>
    </source>
</evidence>
<feature type="chain" id="PRO_5037152148" evidence="1">
    <location>
        <begin position="20"/>
        <end position="137"/>
    </location>
</feature>
<dbReference type="AlphaFoldDB" id="A0A929KZR2"/>
<keyword evidence="3" id="KW-1185">Reference proteome</keyword>
<sequence length="137" mass="15751">MRKMILASALAMISSMAFAQFQKPTLGKDKHLTIDKNIIKSGQQLDKVLMQVPPSYAKTHFFVQNTSAADVFLAMSKDQTNWKDEKLAGHSANDLFLTDSIYIRVYTTKEIYSEKKAFPTKYYRISYNTAQKKWLIN</sequence>
<dbReference type="Proteomes" id="UP000622475">
    <property type="component" value="Unassembled WGS sequence"/>
</dbReference>
<dbReference type="RefSeq" id="WP_194110714.1">
    <property type="nucleotide sequence ID" value="NZ_JADFFL010000002.1"/>
</dbReference>
<protein>
    <submittedName>
        <fullName evidence="2">Uncharacterized protein</fullName>
    </submittedName>
</protein>